<proteinExistence type="predicted"/>
<feature type="chain" id="PRO_5020590378" evidence="2">
    <location>
        <begin position="28"/>
        <end position="448"/>
    </location>
</feature>
<feature type="compositionally biased region" description="Polar residues" evidence="1">
    <location>
        <begin position="53"/>
        <end position="62"/>
    </location>
</feature>
<keyword evidence="4" id="KW-1185">Reference proteome</keyword>
<feature type="compositionally biased region" description="Low complexity" evidence="1">
    <location>
        <begin position="89"/>
        <end position="106"/>
    </location>
</feature>
<feature type="region of interest" description="Disordered" evidence="1">
    <location>
        <begin position="36"/>
        <end position="106"/>
    </location>
</feature>
<feature type="compositionally biased region" description="Polar residues" evidence="1">
    <location>
        <begin position="36"/>
        <end position="45"/>
    </location>
</feature>
<name>A0A4P6YTM7_9LACO</name>
<evidence type="ECO:0000313" key="4">
    <source>
        <dbReference type="Proteomes" id="UP000292886"/>
    </source>
</evidence>
<dbReference type="EMBL" id="CP037940">
    <property type="protein sequence ID" value="QBO36119.1"/>
    <property type="molecule type" value="Genomic_DNA"/>
</dbReference>
<dbReference type="Proteomes" id="UP000292886">
    <property type="component" value="Chromosome"/>
</dbReference>
<dbReference type="AlphaFoldDB" id="A0A4P6YTM7"/>
<dbReference type="RefSeq" id="WP_133363197.1">
    <property type="nucleotide sequence ID" value="NZ_CP037940.1"/>
</dbReference>
<keyword evidence="2" id="KW-0732">Signal</keyword>
<dbReference type="KEGG" id="wei:EQG49_06430"/>
<protein>
    <submittedName>
        <fullName evidence="3">Uncharacterized protein</fullName>
    </submittedName>
</protein>
<evidence type="ECO:0000256" key="1">
    <source>
        <dbReference type="SAM" id="MobiDB-lite"/>
    </source>
</evidence>
<evidence type="ECO:0000313" key="3">
    <source>
        <dbReference type="EMBL" id="QBO36119.1"/>
    </source>
</evidence>
<evidence type="ECO:0000256" key="2">
    <source>
        <dbReference type="SAM" id="SignalP"/>
    </source>
</evidence>
<organism evidence="3 4">
    <name type="scientific">Periweissella cryptocerci</name>
    <dbReference type="NCBI Taxonomy" id="2506420"/>
    <lineage>
        <taxon>Bacteria</taxon>
        <taxon>Bacillati</taxon>
        <taxon>Bacillota</taxon>
        <taxon>Bacilli</taxon>
        <taxon>Lactobacillales</taxon>
        <taxon>Lactobacillaceae</taxon>
        <taxon>Periweissella</taxon>
    </lineage>
</organism>
<reference evidence="4" key="1">
    <citation type="submission" date="2019-03" db="EMBL/GenBank/DDBJ databases">
        <title>Weissella sp. 26KH-42 Genome sequencing.</title>
        <authorList>
            <person name="Heo J."/>
            <person name="Kim S.-J."/>
            <person name="Kim J.-S."/>
            <person name="Hong S.-B."/>
            <person name="Kwon S.-W."/>
        </authorList>
    </citation>
    <scope>NUCLEOTIDE SEQUENCE [LARGE SCALE GENOMIC DNA]</scope>
    <source>
        <strain evidence="4">26KH-42</strain>
    </source>
</reference>
<sequence length="448" mass="47865">MKRKISMSMSLALIVAIPLFVPNQASANQRVATEAISSQTSSTSDEAAPNVDANATSTSTVDSAVAADEVPTNQTTSDKQTADVVPVQPATATTKAETTTNATTIPETPAVATPVENEVVVPNNDKADLANTFSTDMLNTLAMSYANRQFKDLTDDKITGLKQYIADGNITINGATANRANHYFDLAGYQSLKNTTKNIVFANMITDEPLDFDGWADLRSIKLINVFVATDGNIINTVNDPQLRNIMIFNSGRIHGWHHSDTEPVANDDVQPVGQNQLTDENPVPQTPVLATNTKNEGPVVNSPVDNSVAGHGPAPVATLTKGETTTDVTKNAVPAPKVDITKRLAPTPTNKAKVPRVELNTAKVAKQTAVNPVATALKVTKHVATIKHLTKATQPVKSTGVKIANYWNNYHIPTTPSNEVGEVAAKITVVTTLLGSVEALWFFKKLR</sequence>
<feature type="signal peptide" evidence="2">
    <location>
        <begin position="1"/>
        <end position="27"/>
    </location>
</feature>
<accession>A0A4P6YTM7</accession>
<gene>
    <name evidence="3" type="ORF">EQG49_06430</name>
</gene>